<dbReference type="CDD" id="cd03784">
    <property type="entry name" value="GT1_Gtf-like"/>
    <property type="match status" value="1"/>
</dbReference>
<proteinExistence type="predicted"/>
<dbReference type="InterPro" id="IPR002213">
    <property type="entry name" value="UDP_glucos_trans"/>
</dbReference>
<name>A0ABW5W6Z2_9PSEU</name>
<protein>
    <submittedName>
        <fullName evidence="5">Glycosyltransferase</fullName>
    </submittedName>
</protein>
<organism evidence="5 6">
    <name type="scientific">Prauserella oleivorans</name>
    <dbReference type="NCBI Taxonomy" id="1478153"/>
    <lineage>
        <taxon>Bacteria</taxon>
        <taxon>Bacillati</taxon>
        <taxon>Actinomycetota</taxon>
        <taxon>Actinomycetes</taxon>
        <taxon>Pseudonocardiales</taxon>
        <taxon>Pseudonocardiaceae</taxon>
        <taxon>Prauserella</taxon>
    </lineage>
</organism>
<evidence type="ECO:0000259" key="4">
    <source>
        <dbReference type="Pfam" id="PF06722"/>
    </source>
</evidence>
<dbReference type="Gene3D" id="3.40.50.2000">
    <property type="entry name" value="Glycogen Phosphorylase B"/>
    <property type="match status" value="2"/>
</dbReference>
<keyword evidence="6" id="KW-1185">Reference proteome</keyword>
<evidence type="ECO:0000259" key="3">
    <source>
        <dbReference type="Pfam" id="PF03033"/>
    </source>
</evidence>
<evidence type="ECO:0000256" key="1">
    <source>
        <dbReference type="ARBA" id="ARBA00004660"/>
    </source>
</evidence>
<reference evidence="6" key="1">
    <citation type="journal article" date="2019" name="Int. J. Syst. Evol. Microbiol.">
        <title>The Global Catalogue of Microorganisms (GCM) 10K type strain sequencing project: providing services to taxonomists for standard genome sequencing and annotation.</title>
        <authorList>
            <consortium name="The Broad Institute Genomics Platform"/>
            <consortium name="The Broad Institute Genome Sequencing Center for Infectious Disease"/>
            <person name="Wu L."/>
            <person name="Ma J."/>
        </authorList>
    </citation>
    <scope>NUCLEOTIDE SEQUENCE [LARGE SCALE GENOMIC DNA]</scope>
    <source>
        <strain evidence="6">IBRC-M 10906</strain>
    </source>
</reference>
<comment type="caution">
    <text evidence="5">The sequence shown here is derived from an EMBL/GenBank/DDBJ whole genome shotgun (WGS) entry which is preliminary data.</text>
</comment>
<dbReference type="PANTHER" id="PTHR48050">
    <property type="entry name" value="STEROL 3-BETA-GLUCOSYLTRANSFERASE"/>
    <property type="match status" value="1"/>
</dbReference>
<dbReference type="Pfam" id="PF06722">
    <property type="entry name" value="EryCIII-like_C"/>
    <property type="match status" value="1"/>
</dbReference>
<dbReference type="Pfam" id="PF03033">
    <property type="entry name" value="Glyco_transf_28"/>
    <property type="match status" value="1"/>
</dbReference>
<gene>
    <name evidence="5" type="ORF">ACFS2C_07725</name>
</gene>
<dbReference type="Proteomes" id="UP001597478">
    <property type="component" value="Unassembled WGS sequence"/>
</dbReference>
<comment type="pathway">
    <text evidence="1">Antibiotic biosynthesis; vancomycin biosynthesis.</text>
</comment>
<evidence type="ECO:0000256" key="2">
    <source>
        <dbReference type="ARBA" id="ARBA00023194"/>
    </source>
</evidence>
<dbReference type="SUPFAM" id="SSF53756">
    <property type="entry name" value="UDP-Glycosyltransferase/glycogen phosphorylase"/>
    <property type="match status" value="1"/>
</dbReference>
<feature type="domain" description="Glycosyltransferase family 28 N-terminal" evidence="3">
    <location>
        <begin position="4"/>
        <end position="113"/>
    </location>
</feature>
<dbReference type="InterPro" id="IPR004276">
    <property type="entry name" value="GlycoTrans_28_N"/>
</dbReference>
<dbReference type="InterPro" id="IPR050426">
    <property type="entry name" value="Glycosyltransferase_28"/>
</dbReference>
<dbReference type="InterPro" id="IPR010610">
    <property type="entry name" value="EryCIII-like_C"/>
</dbReference>
<feature type="domain" description="Erythromycin biosynthesis protein CIII-like C-terminal" evidence="4">
    <location>
        <begin position="292"/>
        <end position="390"/>
    </location>
</feature>
<dbReference type="RefSeq" id="WP_377386862.1">
    <property type="nucleotide sequence ID" value="NZ_JBHSAN010000006.1"/>
</dbReference>
<dbReference type="EMBL" id="JBHUOF010000007">
    <property type="protein sequence ID" value="MFD2799275.1"/>
    <property type="molecule type" value="Genomic_DNA"/>
</dbReference>
<evidence type="ECO:0000313" key="5">
    <source>
        <dbReference type="EMBL" id="MFD2799275.1"/>
    </source>
</evidence>
<evidence type="ECO:0000313" key="6">
    <source>
        <dbReference type="Proteomes" id="UP001597478"/>
    </source>
</evidence>
<sequence length="420" mass="45103">MRVSLAVIGSRGDVQPFLALGAALRARGHDVVLATHADFRALAGEAGLDFHAVPGSPRNYFSSPEVVESLRKGPSVLRLARSTPKVAADAAAAGLAQLDACFAPAFAGADLIVTSVANRHSYLAAPPDVPWALVSWYPNTPTSVFPAMGAPALPLGGWYNRLTHHVSRAIEWRLARPIVNAYRARLGAAPLGLRVPFTAAERDRPLFYLHSPAVLPAPADWPATVHVCGYWFWDRAWSPSRELVDAVEADPAPVVLSFGSLWPAVPEGSLDAVADAVRRCGRRLIVIDGPDEVPSGVIRVHDADYTWLFPKAAAVVHHGGFGTGAAALRAGVPQVVLPIFIDHPYWAKRMAALGVAPDPVPAAKLDPARLRAAIRRVLHDERIRHRAAEIGRYVRADRGVEAACEELERWVGTGIPVRTG</sequence>
<keyword evidence="2" id="KW-0045">Antibiotic biosynthesis</keyword>
<dbReference type="PANTHER" id="PTHR48050:SF13">
    <property type="entry name" value="STEROL 3-BETA-GLUCOSYLTRANSFERASE UGT80A2"/>
    <property type="match status" value="1"/>
</dbReference>
<accession>A0ABW5W6Z2</accession>